<evidence type="ECO:0000313" key="3">
    <source>
        <dbReference type="Proteomes" id="UP000674425"/>
    </source>
</evidence>
<organism evidence="2 3">
    <name type="scientific">Paraburkholderia aspalathi</name>
    <dbReference type="NCBI Taxonomy" id="1324617"/>
    <lineage>
        <taxon>Bacteria</taxon>
        <taxon>Pseudomonadati</taxon>
        <taxon>Pseudomonadota</taxon>
        <taxon>Betaproteobacteria</taxon>
        <taxon>Burkholderiales</taxon>
        <taxon>Burkholderiaceae</taxon>
        <taxon>Paraburkholderia</taxon>
    </lineage>
</organism>
<protein>
    <recommendedName>
        <fullName evidence="1">DUF4376 domain-containing protein</fullName>
    </recommendedName>
</protein>
<comment type="caution">
    <text evidence="2">The sequence shown here is derived from an EMBL/GenBank/DDBJ whole genome shotgun (WGS) entry which is preliminary data.</text>
</comment>
<dbReference type="InterPro" id="IPR025484">
    <property type="entry name" value="DUF4376"/>
</dbReference>
<sequence length="219" mass="23017">MKVYHYDPVSGEYVGESQADESPLEAGVHLIPANATDIAPPACANGQIAVFRDGNWVAVTDHRGETYWLADGTEHTVDTPGPLPEGALTEAPLPPLDEARAAKLDELAAACQAAIYAGFVSSALGTPHTYPAKDTDQQNLSASVLASLLPNLPAQWTTAFWCADADANWSLVVHTAAQIQQVGMDGMSAISNAIAKKARLEQQVAAAATVEAVRAVVWS</sequence>
<evidence type="ECO:0000313" key="2">
    <source>
        <dbReference type="EMBL" id="CAE6810687.1"/>
    </source>
</evidence>
<dbReference type="Proteomes" id="UP000674425">
    <property type="component" value="Unassembled WGS sequence"/>
</dbReference>
<evidence type="ECO:0000259" key="1">
    <source>
        <dbReference type="Pfam" id="PF14301"/>
    </source>
</evidence>
<dbReference type="Pfam" id="PF14301">
    <property type="entry name" value="DUF4376"/>
    <property type="match status" value="1"/>
</dbReference>
<feature type="domain" description="DUF4376" evidence="1">
    <location>
        <begin position="98"/>
        <end position="213"/>
    </location>
</feature>
<keyword evidence="3" id="KW-1185">Reference proteome</keyword>
<gene>
    <name evidence="2" type="ORF">R69658_05387</name>
</gene>
<dbReference type="RefSeq" id="WP_200620872.1">
    <property type="nucleotide sequence ID" value="NZ_CAJNAU010000063.1"/>
</dbReference>
<name>A0ABN7MN87_9BURK</name>
<accession>A0ABN7MN87</accession>
<reference evidence="2 3" key="1">
    <citation type="submission" date="2021-02" db="EMBL/GenBank/DDBJ databases">
        <authorList>
            <person name="Vanwijnsberghe S."/>
        </authorList>
    </citation>
    <scope>NUCLEOTIDE SEQUENCE [LARGE SCALE GENOMIC DNA]</scope>
    <source>
        <strain evidence="2 3">R-69658</strain>
    </source>
</reference>
<proteinExistence type="predicted"/>
<dbReference type="EMBL" id="CAJNAU010000063">
    <property type="protein sequence ID" value="CAE6810687.1"/>
    <property type="molecule type" value="Genomic_DNA"/>
</dbReference>